<protein>
    <recommendedName>
        <fullName evidence="4">Secreted peptide</fullName>
    </recommendedName>
</protein>
<gene>
    <name evidence="2" type="ORF">JOL62DRAFT_223752</name>
</gene>
<name>A0ABR1NH53_9PEZI</name>
<feature type="transmembrane region" description="Helical" evidence="1">
    <location>
        <begin position="74"/>
        <end position="97"/>
    </location>
</feature>
<accession>A0ABR1NH53</accession>
<sequence>MAGASFFFFFFFFLVTSLAFLTSYAAIFLVSVITHAAFLLLMRVVWCRCFQLSLCIWHFDERRWFMGLVGVDEGLALAAISLFLMKYIDWGFFFFFFCRLSSLPPCHPPILSCFNTSRWARKKGAFEDGALGWLVLSMLAKLLPVL</sequence>
<proteinExistence type="predicted"/>
<keyword evidence="1" id="KW-0812">Transmembrane</keyword>
<organism evidence="2 3">
    <name type="scientific">Phyllosticta paracitricarpa</name>
    <dbReference type="NCBI Taxonomy" id="2016321"/>
    <lineage>
        <taxon>Eukaryota</taxon>
        <taxon>Fungi</taxon>
        <taxon>Dikarya</taxon>
        <taxon>Ascomycota</taxon>
        <taxon>Pezizomycotina</taxon>
        <taxon>Dothideomycetes</taxon>
        <taxon>Dothideomycetes incertae sedis</taxon>
        <taxon>Botryosphaeriales</taxon>
        <taxon>Phyllostictaceae</taxon>
        <taxon>Phyllosticta</taxon>
    </lineage>
</organism>
<reference evidence="2 3" key="1">
    <citation type="submission" date="2024-04" db="EMBL/GenBank/DDBJ databases">
        <title>Phyllosticta paracitricarpa is synonymous to the EU quarantine fungus P. citricarpa based on phylogenomic analyses.</title>
        <authorList>
            <consortium name="Lawrence Berkeley National Laboratory"/>
            <person name="Van ingen-buijs V.A."/>
            <person name="Van westerhoven A.C."/>
            <person name="Haridas S."/>
            <person name="Skiadas P."/>
            <person name="Martin F."/>
            <person name="Groenewald J.Z."/>
            <person name="Crous P.W."/>
            <person name="Seidl M.F."/>
        </authorList>
    </citation>
    <scope>NUCLEOTIDE SEQUENCE [LARGE SCALE GENOMIC DNA]</scope>
    <source>
        <strain evidence="2 3">CBS 141358</strain>
    </source>
</reference>
<keyword evidence="1" id="KW-0472">Membrane</keyword>
<keyword evidence="3" id="KW-1185">Reference proteome</keyword>
<evidence type="ECO:0000256" key="1">
    <source>
        <dbReference type="SAM" id="Phobius"/>
    </source>
</evidence>
<keyword evidence="1" id="KW-1133">Transmembrane helix</keyword>
<evidence type="ECO:0000313" key="3">
    <source>
        <dbReference type="Proteomes" id="UP001367316"/>
    </source>
</evidence>
<dbReference type="Proteomes" id="UP001367316">
    <property type="component" value="Unassembled WGS sequence"/>
</dbReference>
<dbReference type="EMBL" id="JBBPBF010000003">
    <property type="protein sequence ID" value="KAK7614510.1"/>
    <property type="molecule type" value="Genomic_DNA"/>
</dbReference>
<feature type="transmembrane region" description="Helical" evidence="1">
    <location>
        <begin position="6"/>
        <end position="30"/>
    </location>
</feature>
<evidence type="ECO:0000313" key="2">
    <source>
        <dbReference type="EMBL" id="KAK7614510.1"/>
    </source>
</evidence>
<comment type="caution">
    <text evidence="2">The sequence shown here is derived from an EMBL/GenBank/DDBJ whole genome shotgun (WGS) entry which is preliminary data.</text>
</comment>
<evidence type="ECO:0008006" key="4">
    <source>
        <dbReference type="Google" id="ProtNLM"/>
    </source>
</evidence>